<feature type="binding site" evidence="11">
    <location>
        <begin position="12"/>
        <end position="17"/>
    </location>
    <ligand>
        <name>ATP</name>
        <dbReference type="ChEBI" id="CHEBI:30616"/>
    </ligand>
</feature>
<dbReference type="PROSITE" id="PS01128">
    <property type="entry name" value="SHIKIMATE_KINASE"/>
    <property type="match status" value="1"/>
</dbReference>
<dbReference type="Gene3D" id="3.40.50.300">
    <property type="entry name" value="P-loop containing nucleotide triphosphate hydrolases"/>
    <property type="match status" value="1"/>
</dbReference>
<keyword evidence="5 11" id="KW-0808">Transferase</keyword>
<keyword evidence="11" id="KW-0479">Metal-binding</keyword>
<comment type="pathway">
    <text evidence="1 11">Metabolic intermediate biosynthesis; chorismate biosynthesis; chorismate from D-erythrose 4-phosphate and phosphoenolpyruvate: step 5/7.</text>
</comment>
<organism evidence="12 13">
    <name type="scientific">Psychrilyobacter piezotolerans</name>
    <dbReference type="NCBI Taxonomy" id="2293438"/>
    <lineage>
        <taxon>Bacteria</taxon>
        <taxon>Fusobacteriati</taxon>
        <taxon>Fusobacteriota</taxon>
        <taxon>Fusobacteriia</taxon>
        <taxon>Fusobacteriales</taxon>
        <taxon>Fusobacteriaceae</taxon>
        <taxon>Psychrilyobacter</taxon>
    </lineage>
</organism>
<keyword evidence="13" id="KW-1185">Reference proteome</keyword>
<keyword evidence="11" id="KW-0963">Cytoplasm</keyword>
<comment type="similarity">
    <text evidence="2 11">Belongs to the shikimate kinase family.</text>
</comment>
<dbReference type="EMBL" id="QUAJ01000029">
    <property type="protein sequence ID" value="REI39873.1"/>
    <property type="molecule type" value="Genomic_DNA"/>
</dbReference>
<dbReference type="Proteomes" id="UP000263486">
    <property type="component" value="Unassembled WGS sequence"/>
</dbReference>
<evidence type="ECO:0000313" key="13">
    <source>
        <dbReference type="Proteomes" id="UP000263486"/>
    </source>
</evidence>
<evidence type="ECO:0000256" key="5">
    <source>
        <dbReference type="ARBA" id="ARBA00022679"/>
    </source>
</evidence>
<dbReference type="InterPro" id="IPR000623">
    <property type="entry name" value="Shikimate_kinase/TSH1"/>
</dbReference>
<keyword evidence="9 11" id="KW-0057">Aromatic amino acid biosynthesis</keyword>
<evidence type="ECO:0000256" key="8">
    <source>
        <dbReference type="ARBA" id="ARBA00022840"/>
    </source>
</evidence>
<dbReference type="PANTHER" id="PTHR21087">
    <property type="entry name" value="SHIKIMATE KINASE"/>
    <property type="match status" value="1"/>
</dbReference>
<dbReference type="RefSeq" id="WP_114643315.1">
    <property type="nucleotide sequence ID" value="NZ_JAACIO010000028.1"/>
</dbReference>
<dbReference type="InterPro" id="IPR027417">
    <property type="entry name" value="P-loop_NTPase"/>
</dbReference>
<dbReference type="InterPro" id="IPR031322">
    <property type="entry name" value="Shikimate/glucono_kinase"/>
</dbReference>
<dbReference type="InterPro" id="IPR023000">
    <property type="entry name" value="Shikimate_kinase_CS"/>
</dbReference>
<proteinExistence type="inferred from homology"/>
<comment type="catalytic activity">
    <reaction evidence="10 11">
        <text>shikimate + ATP = 3-phosphoshikimate + ADP + H(+)</text>
        <dbReference type="Rhea" id="RHEA:13121"/>
        <dbReference type="ChEBI" id="CHEBI:15378"/>
        <dbReference type="ChEBI" id="CHEBI:30616"/>
        <dbReference type="ChEBI" id="CHEBI:36208"/>
        <dbReference type="ChEBI" id="CHEBI:145989"/>
        <dbReference type="ChEBI" id="CHEBI:456216"/>
        <dbReference type="EC" id="2.7.1.71"/>
    </reaction>
</comment>
<evidence type="ECO:0000256" key="9">
    <source>
        <dbReference type="ARBA" id="ARBA00023141"/>
    </source>
</evidence>
<evidence type="ECO:0000256" key="10">
    <source>
        <dbReference type="ARBA" id="ARBA00048567"/>
    </source>
</evidence>
<dbReference type="SUPFAM" id="SSF52540">
    <property type="entry name" value="P-loop containing nucleoside triphosphate hydrolases"/>
    <property type="match status" value="1"/>
</dbReference>
<comment type="subunit">
    <text evidence="11">Monomer.</text>
</comment>
<dbReference type="EC" id="2.7.1.71" evidence="3 11"/>
<evidence type="ECO:0000256" key="4">
    <source>
        <dbReference type="ARBA" id="ARBA00022605"/>
    </source>
</evidence>
<feature type="binding site" evidence="11">
    <location>
        <position position="118"/>
    </location>
    <ligand>
        <name>ATP</name>
        <dbReference type="ChEBI" id="CHEBI:30616"/>
    </ligand>
</feature>
<feature type="binding site" evidence="11">
    <location>
        <position position="34"/>
    </location>
    <ligand>
        <name>substrate</name>
    </ligand>
</feature>
<gene>
    <name evidence="11" type="primary">aroK</name>
    <name evidence="12" type="ORF">DYH56_13015</name>
</gene>
<evidence type="ECO:0000256" key="1">
    <source>
        <dbReference type="ARBA" id="ARBA00004842"/>
    </source>
</evidence>
<dbReference type="PRINTS" id="PR01100">
    <property type="entry name" value="SHIKIMTKNASE"/>
</dbReference>
<name>A0ABX9KEM0_9FUSO</name>
<protein>
    <recommendedName>
        <fullName evidence="3 11">Shikimate kinase</fullName>
        <shortName evidence="11">SK</shortName>
        <ecNumber evidence="3 11">2.7.1.71</ecNumber>
    </recommendedName>
</protein>
<accession>A0ABX9KEM0</accession>
<keyword evidence="7 11" id="KW-0418">Kinase</keyword>
<dbReference type="HAMAP" id="MF_00109">
    <property type="entry name" value="Shikimate_kinase"/>
    <property type="match status" value="1"/>
</dbReference>
<comment type="subcellular location">
    <subcellularLocation>
        <location evidence="11">Cytoplasm</location>
    </subcellularLocation>
</comment>
<dbReference type="GO" id="GO:0016301">
    <property type="term" value="F:kinase activity"/>
    <property type="evidence" value="ECO:0007669"/>
    <property type="project" value="UniProtKB-KW"/>
</dbReference>
<reference evidence="12 13" key="1">
    <citation type="submission" date="2018-08" db="EMBL/GenBank/DDBJ databases">
        <title>Draft genome sequence of Psychrilyobacter sp. strain SD5 isolated from Black Sea water.</title>
        <authorList>
            <person name="Yadav S."/>
            <person name="Villanueva L."/>
            <person name="Damste J.S.S."/>
        </authorList>
    </citation>
    <scope>NUCLEOTIDE SEQUENCE [LARGE SCALE GENOMIC DNA]</scope>
    <source>
        <strain evidence="12 13">SD5</strain>
    </source>
</reference>
<evidence type="ECO:0000256" key="7">
    <source>
        <dbReference type="ARBA" id="ARBA00022777"/>
    </source>
</evidence>
<comment type="caution">
    <text evidence="12">The sequence shown here is derived from an EMBL/GenBank/DDBJ whole genome shotgun (WGS) entry which is preliminary data.</text>
</comment>
<feature type="binding site" evidence="11">
    <location>
        <position position="80"/>
    </location>
    <ligand>
        <name>substrate</name>
    </ligand>
</feature>
<keyword evidence="11" id="KW-0460">Magnesium</keyword>
<feature type="binding site" evidence="11">
    <location>
        <position position="138"/>
    </location>
    <ligand>
        <name>substrate</name>
    </ligand>
</feature>
<comment type="cofactor">
    <cofactor evidence="11">
        <name>Mg(2+)</name>
        <dbReference type="ChEBI" id="CHEBI:18420"/>
    </cofactor>
    <text evidence="11">Binds 1 Mg(2+) ion per subunit.</text>
</comment>
<keyword evidence="6 11" id="KW-0547">Nucleotide-binding</keyword>
<dbReference type="Pfam" id="PF01202">
    <property type="entry name" value="SKI"/>
    <property type="match status" value="1"/>
</dbReference>
<comment type="function">
    <text evidence="11">Catalyzes the specific phosphorylation of the 3-hydroxyl group of shikimic acid using ATP as a cosubstrate.</text>
</comment>
<feature type="binding site" evidence="11">
    <location>
        <position position="58"/>
    </location>
    <ligand>
        <name>substrate</name>
    </ligand>
</feature>
<evidence type="ECO:0000256" key="2">
    <source>
        <dbReference type="ARBA" id="ARBA00006997"/>
    </source>
</evidence>
<feature type="binding site" evidence="11">
    <location>
        <position position="16"/>
    </location>
    <ligand>
        <name>Mg(2+)</name>
        <dbReference type="ChEBI" id="CHEBI:18420"/>
    </ligand>
</feature>
<evidence type="ECO:0000256" key="3">
    <source>
        <dbReference type="ARBA" id="ARBA00012154"/>
    </source>
</evidence>
<keyword evidence="8 11" id="KW-0067">ATP-binding</keyword>
<evidence type="ECO:0000256" key="6">
    <source>
        <dbReference type="ARBA" id="ARBA00022741"/>
    </source>
</evidence>
<comment type="caution">
    <text evidence="11">Lacks conserved residue(s) required for the propagation of feature annotation.</text>
</comment>
<keyword evidence="4 11" id="KW-0028">Amino-acid biosynthesis</keyword>
<sequence length="173" mass="20269">MKQNLILIGFMGSGKSTVGRELAKVLEMNFVDTDHYIENKEKMKIKEIFSLKGEKYFREIEAKYVKEISKMNNTVISTGGGVVASDTNIMLLKKRGFVIYLDCTVECIYKRVSRRNTRPLLNDVKDLHSRIVELLNERVDNYKKYMDDKVYIDSNTNIWDTVDKIKKMYIKFD</sequence>
<evidence type="ECO:0000256" key="11">
    <source>
        <dbReference type="HAMAP-Rule" id="MF_00109"/>
    </source>
</evidence>
<dbReference type="CDD" id="cd00464">
    <property type="entry name" value="SK"/>
    <property type="match status" value="1"/>
</dbReference>
<dbReference type="PANTHER" id="PTHR21087:SF16">
    <property type="entry name" value="SHIKIMATE KINASE 1, CHLOROPLASTIC"/>
    <property type="match status" value="1"/>
</dbReference>
<evidence type="ECO:0000313" key="12">
    <source>
        <dbReference type="EMBL" id="REI39873.1"/>
    </source>
</evidence>